<organism evidence="7 8">
    <name type="scientific">Lactarius akahatsu</name>
    <dbReference type="NCBI Taxonomy" id="416441"/>
    <lineage>
        <taxon>Eukaryota</taxon>
        <taxon>Fungi</taxon>
        <taxon>Dikarya</taxon>
        <taxon>Basidiomycota</taxon>
        <taxon>Agaricomycotina</taxon>
        <taxon>Agaricomycetes</taxon>
        <taxon>Russulales</taxon>
        <taxon>Russulaceae</taxon>
        <taxon>Lactarius</taxon>
    </lineage>
</organism>
<accession>A0AAD4L5E6</accession>
<evidence type="ECO:0000256" key="2">
    <source>
        <dbReference type="ARBA" id="ARBA00006333"/>
    </source>
</evidence>
<dbReference type="InterPro" id="IPR008949">
    <property type="entry name" value="Isoprenoid_synthase_dom_sf"/>
</dbReference>
<keyword evidence="8" id="KW-1185">Reference proteome</keyword>
<dbReference type="SFLD" id="SFLDG01020">
    <property type="entry name" value="Terpene_Cyclase_Like_2"/>
    <property type="match status" value="1"/>
</dbReference>
<gene>
    <name evidence="7" type="ORF">EDB92DRAFT_2094191</name>
</gene>
<dbReference type="EMBL" id="JAKELL010000125">
    <property type="protein sequence ID" value="KAH8981004.1"/>
    <property type="molecule type" value="Genomic_DNA"/>
</dbReference>
<evidence type="ECO:0000256" key="1">
    <source>
        <dbReference type="ARBA" id="ARBA00001946"/>
    </source>
</evidence>
<evidence type="ECO:0000256" key="3">
    <source>
        <dbReference type="ARBA" id="ARBA00022723"/>
    </source>
</evidence>
<dbReference type="SUPFAM" id="SSF48576">
    <property type="entry name" value="Terpenoid synthases"/>
    <property type="match status" value="1"/>
</dbReference>
<sequence>MPERYYIPKTLENWKWPRHINPYHNEVQAAAVAWIRSFGAFSPKAQEAYDRCDFILFASLAYPLHDKARLRTGCDLVNLIFVYDEFSETGNEGEVQAMANAMMDALNKPHTPRPEGEWVGGEITRQFWELAIKTASPQAQKRFIEVYGAFVRAIVQEAADRDRKHIRSIEEYFELRRDTISARPAFALIELDTNLPDEAVNHPVIEEMTILAVDMIILDNDIASYNVEQARGDDGHNIITIVMYQHKTDIQGAMNWVHDRHKGLEAKFMDLYENNIPKFGEPVDTELARYVDGIGNLVRANDQWNFEIERYFGKKALEIGRTRWLTLLRKERLEYTGPLLVDGSLL</sequence>
<protein>
    <recommendedName>
        <fullName evidence="6">Terpene synthase</fullName>
        <ecNumber evidence="6">4.2.3.-</ecNumber>
    </recommendedName>
</protein>
<proteinExistence type="inferred from homology"/>
<dbReference type="GO" id="GO:0010333">
    <property type="term" value="F:terpene synthase activity"/>
    <property type="evidence" value="ECO:0007669"/>
    <property type="project" value="InterPro"/>
</dbReference>
<evidence type="ECO:0000256" key="5">
    <source>
        <dbReference type="ARBA" id="ARBA00023239"/>
    </source>
</evidence>
<dbReference type="PANTHER" id="PTHR35201">
    <property type="entry name" value="TERPENE SYNTHASE"/>
    <property type="match status" value="1"/>
</dbReference>
<comment type="caution">
    <text evidence="7">The sequence shown here is derived from an EMBL/GenBank/DDBJ whole genome shotgun (WGS) entry which is preliminary data.</text>
</comment>
<keyword evidence="4 6" id="KW-0460">Magnesium</keyword>
<dbReference type="Proteomes" id="UP001201163">
    <property type="component" value="Unassembled WGS sequence"/>
</dbReference>
<dbReference type="EC" id="4.2.3.-" evidence="6"/>
<keyword evidence="5 6" id="KW-0456">Lyase</keyword>
<dbReference type="PANTHER" id="PTHR35201:SF4">
    <property type="entry name" value="BETA-PINACENE SYNTHASE-RELATED"/>
    <property type="match status" value="1"/>
</dbReference>
<reference evidence="7" key="1">
    <citation type="submission" date="2022-01" db="EMBL/GenBank/DDBJ databases">
        <title>Comparative genomics reveals a dynamic genome evolution in the ectomycorrhizal milk-cap (Lactarius) mushrooms.</title>
        <authorList>
            <consortium name="DOE Joint Genome Institute"/>
            <person name="Lebreton A."/>
            <person name="Tang N."/>
            <person name="Kuo A."/>
            <person name="LaButti K."/>
            <person name="Drula E."/>
            <person name="Barry K."/>
            <person name="Clum A."/>
            <person name="Lipzen A."/>
            <person name="Mousain D."/>
            <person name="Ng V."/>
            <person name="Wang R."/>
            <person name="Wang X."/>
            <person name="Dai Y."/>
            <person name="Henrissat B."/>
            <person name="Grigoriev I.V."/>
            <person name="Guerin-Laguette A."/>
            <person name="Yu F."/>
            <person name="Martin F.M."/>
        </authorList>
    </citation>
    <scope>NUCLEOTIDE SEQUENCE</scope>
    <source>
        <strain evidence="7">QP</strain>
    </source>
</reference>
<dbReference type="Gene3D" id="1.10.600.10">
    <property type="entry name" value="Farnesyl Diphosphate Synthase"/>
    <property type="match status" value="1"/>
</dbReference>
<name>A0AAD4L5E6_9AGAM</name>
<dbReference type="Pfam" id="PF19086">
    <property type="entry name" value="Terpene_syn_C_2"/>
    <property type="match status" value="1"/>
</dbReference>
<dbReference type="InterPro" id="IPR034686">
    <property type="entry name" value="Terpene_cyclase-like_2"/>
</dbReference>
<evidence type="ECO:0000313" key="7">
    <source>
        <dbReference type="EMBL" id="KAH8981004.1"/>
    </source>
</evidence>
<dbReference type="AlphaFoldDB" id="A0AAD4L5E6"/>
<dbReference type="GO" id="GO:0008299">
    <property type="term" value="P:isoprenoid biosynthetic process"/>
    <property type="evidence" value="ECO:0007669"/>
    <property type="project" value="UniProtKB-ARBA"/>
</dbReference>
<evidence type="ECO:0000313" key="8">
    <source>
        <dbReference type="Proteomes" id="UP001201163"/>
    </source>
</evidence>
<evidence type="ECO:0000256" key="4">
    <source>
        <dbReference type="ARBA" id="ARBA00022842"/>
    </source>
</evidence>
<dbReference type="SFLD" id="SFLDS00005">
    <property type="entry name" value="Isoprenoid_Synthase_Type_I"/>
    <property type="match status" value="1"/>
</dbReference>
<comment type="cofactor">
    <cofactor evidence="1 6">
        <name>Mg(2+)</name>
        <dbReference type="ChEBI" id="CHEBI:18420"/>
    </cofactor>
</comment>
<keyword evidence="3 6" id="KW-0479">Metal-binding</keyword>
<dbReference type="GO" id="GO:0046872">
    <property type="term" value="F:metal ion binding"/>
    <property type="evidence" value="ECO:0007669"/>
    <property type="project" value="UniProtKB-KW"/>
</dbReference>
<comment type="similarity">
    <text evidence="2 6">Belongs to the terpene synthase family.</text>
</comment>
<evidence type="ECO:0000256" key="6">
    <source>
        <dbReference type="RuleBase" id="RU366034"/>
    </source>
</evidence>